<feature type="compositionally biased region" description="Acidic residues" evidence="1">
    <location>
        <begin position="52"/>
        <end position="64"/>
    </location>
</feature>
<dbReference type="Proteomes" id="UP000315995">
    <property type="component" value="Chromosome"/>
</dbReference>
<gene>
    <name evidence="2" type="ORF">FIV42_04090</name>
</gene>
<organism evidence="2 3">
    <name type="scientific">Persicimonas caeni</name>
    <dbReference type="NCBI Taxonomy" id="2292766"/>
    <lineage>
        <taxon>Bacteria</taxon>
        <taxon>Deltaproteobacteria</taxon>
        <taxon>Bradymonadales</taxon>
        <taxon>Bradymonadaceae</taxon>
        <taxon>Persicimonas</taxon>
    </lineage>
</organism>
<dbReference type="RefSeq" id="WP_141196444.1">
    <property type="nucleotide sequence ID" value="NZ_CP041186.1"/>
</dbReference>
<evidence type="ECO:0000313" key="3">
    <source>
        <dbReference type="Proteomes" id="UP000315995"/>
    </source>
</evidence>
<reference evidence="2 3" key="1">
    <citation type="submission" date="2019-06" db="EMBL/GenBank/DDBJ databases">
        <title>Persicimonas caeni gen. nov., sp. nov., a predatory bacterium isolated from solar saltern.</title>
        <authorList>
            <person name="Wang S."/>
        </authorList>
    </citation>
    <scope>NUCLEOTIDE SEQUENCE [LARGE SCALE GENOMIC DNA]</scope>
    <source>
        <strain evidence="2 3">YN101</strain>
    </source>
</reference>
<evidence type="ECO:0000313" key="2">
    <source>
        <dbReference type="EMBL" id="QDG49947.1"/>
    </source>
</evidence>
<name>A0A4Y6PPM1_PERCE</name>
<dbReference type="EMBL" id="CP041186">
    <property type="protein sequence ID" value="QDG49947.1"/>
    <property type="molecule type" value="Genomic_DNA"/>
</dbReference>
<proteinExistence type="predicted"/>
<evidence type="ECO:0000256" key="1">
    <source>
        <dbReference type="SAM" id="MobiDB-lite"/>
    </source>
</evidence>
<dbReference type="AlphaFoldDB" id="A0A4Y6PPM1"/>
<protein>
    <submittedName>
        <fullName evidence="2">Uncharacterized protein</fullName>
    </submittedName>
</protein>
<keyword evidence="3" id="KW-1185">Reference proteome</keyword>
<feature type="compositionally biased region" description="Pro residues" evidence="1">
    <location>
        <begin position="36"/>
        <end position="46"/>
    </location>
</feature>
<feature type="region of interest" description="Disordered" evidence="1">
    <location>
        <begin position="29"/>
        <end position="70"/>
    </location>
</feature>
<sequence>MGGRSIIHARCHDCGANLLAEVMDFEEEVTGVNANQPPPDDPPTAPSPTTADLEEASSTLEEDTQAVSQS</sequence>
<accession>A0A4Y6PPM1</accession>
<accession>A0A5B8Y203</accession>